<name>A0A219ASQ9_METCM</name>
<protein>
    <submittedName>
        <fullName evidence="1">Uncharacterized protein</fullName>
    </submittedName>
</protein>
<evidence type="ECO:0000313" key="1">
    <source>
        <dbReference type="EMBL" id="OWT43344.1"/>
    </source>
</evidence>
<gene>
    <name evidence="1" type="ORF">VFPPC_17493</name>
</gene>
<comment type="caution">
    <text evidence="1">The sequence shown here is derived from an EMBL/GenBank/DDBJ whole genome shotgun (WGS) entry which is preliminary data.</text>
</comment>
<dbReference type="AlphaFoldDB" id="A0A219ASQ9"/>
<dbReference type="KEGG" id="pchm:VFPPC_17493"/>
<keyword evidence="2" id="KW-1185">Reference proteome</keyword>
<dbReference type="RefSeq" id="XP_022285777.1">
    <property type="nucleotide sequence ID" value="XM_022429196.1"/>
</dbReference>
<dbReference type="Proteomes" id="UP000078397">
    <property type="component" value="Unassembled WGS sequence"/>
</dbReference>
<dbReference type="GeneID" id="33936450"/>
<proteinExistence type="predicted"/>
<sequence>MNWDGVTICKLLSMSTESAMDGWVCKARQGPDTLTKTCKKGSMVGFLIGSFNSEGVINYWFCHTLPLPQDAGLDLGRPTQLLRMDAPLLSNVEEKQNYRRIVQKESPGTY</sequence>
<reference evidence="1 2" key="1">
    <citation type="journal article" date="2016" name="PLoS Pathog.">
        <title>Biosynthesis of antibiotic leucinostatins in bio-control fungus Purpureocillium lilacinum and their inhibition on phytophthora revealed by genome mining.</title>
        <authorList>
            <person name="Wang G."/>
            <person name="Liu Z."/>
            <person name="Lin R."/>
            <person name="Li E."/>
            <person name="Mao Z."/>
            <person name="Ling J."/>
            <person name="Yang Y."/>
            <person name="Yin W.B."/>
            <person name="Xie B."/>
        </authorList>
    </citation>
    <scope>NUCLEOTIDE SEQUENCE [LARGE SCALE GENOMIC DNA]</scope>
    <source>
        <strain evidence="1">170</strain>
    </source>
</reference>
<organism evidence="1 2">
    <name type="scientific">Pochonia chlamydosporia 170</name>
    <dbReference type="NCBI Taxonomy" id="1380566"/>
    <lineage>
        <taxon>Eukaryota</taxon>
        <taxon>Fungi</taxon>
        <taxon>Dikarya</taxon>
        <taxon>Ascomycota</taxon>
        <taxon>Pezizomycotina</taxon>
        <taxon>Sordariomycetes</taxon>
        <taxon>Hypocreomycetidae</taxon>
        <taxon>Hypocreales</taxon>
        <taxon>Clavicipitaceae</taxon>
        <taxon>Pochonia</taxon>
    </lineage>
</organism>
<accession>A0A219ASQ9</accession>
<evidence type="ECO:0000313" key="2">
    <source>
        <dbReference type="Proteomes" id="UP000078397"/>
    </source>
</evidence>
<dbReference type="EMBL" id="LSBJ02000002">
    <property type="protein sequence ID" value="OWT43344.1"/>
    <property type="molecule type" value="Genomic_DNA"/>
</dbReference>